<dbReference type="SUPFAM" id="SSF51984">
    <property type="entry name" value="MurCD N-terminal domain"/>
    <property type="match status" value="1"/>
</dbReference>
<keyword evidence="7 8" id="KW-0131">Cell cycle</keyword>
<feature type="domain" description="Mur ligase C-terminal" evidence="9">
    <location>
        <begin position="303"/>
        <end position="413"/>
    </location>
</feature>
<feature type="binding site" evidence="7">
    <location>
        <begin position="113"/>
        <end position="119"/>
    </location>
    <ligand>
        <name>ATP</name>
        <dbReference type="ChEBI" id="CHEBI:30616"/>
    </ligand>
</feature>
<reference evidence="11 12" key="1">
    <citation type="journal article" date="2012" name="Extremophiles">
        <title>Thermotomaculum hydrothermale gen. nov., sp. nov., a novel heterotrophic thermophile within the phylum Acidobacteria from a deep-sea hydrothermal vent chimney in the Southern Okinawa Trough.</title>
        <authorList>
            <person name="Izumi H."/>
            <person name="Nunoura T."/>
            <person name="Miyazaki M."/>
            <person name="Mino S."/>
            <person name="Toki T."/>
            <person name="Takai K."/>
            <person name="Sako Y."/>
            <person name="Sawabe T."/>
            <person name="Nakagawa S."/>
        </authorList>
    </citation>
    <scope>NUCLEOTIDE SEQUENCE [LARGE SCALE GENOMIC DNA]</scope>
    <source>
        <strain evidence="11 12">AC55</strain>
    </source>
</reference>
<dbReference type="GO" id="GO:0071555">
    <property type="term" value="P:cell wall organization"/>
    <property type="evidence" value="ECO:0007669"/>
    <property type="project" value="UniProtKB-KW"/>
</dbReference>
<organism evidence="11 12">
    <name type="scientific">Thermotomaculum hydrothermale</name>
    <dbReference type="NCBI Taxonomy" id="981385"/>
    <lineage>
        <taxon>Bacteria</taxon>
        <taxon>Pseudomonadati</taxon>
        <taxon>Acidobacteriota</taxon>
        <taxon>Holophagae</taxon>
        <taxon>Thermotomaculales</taxon>
        <taxon>Thermotomaculaceae</taxon>
        <taxon>Thermotomaculum</taxon>
    </lineage>
</organism>
<keyword evidence="7 8" id="KW-0132">Cell division</keyword>
<dbReference type="NCBIfam" id="TIGR01087">
    <property type="entry name" value="murD"/>
    <property type="match status" value="1"/>
</dbReference>
<evidence type="ECO:0000256" key="6">
    <source>
        <dbReference type="ARBA" id="ARBA00022840"/>
    </source>
</evidence>
<dbReference type="GO" id="GO:0051301">
    <property type="term" value="P:cell division"/>
    <property type="evidence" value="ECO:0007669"/>
    <property type="project" value="UniProtKB-KW"/>
</dbReference>
<dbReference type="GO" id="GO:0008764">
    <property type="term" value="F:UDP-N-acetylmuramoylalanine-D-glutamate ligase activity"/>
    <property type="evidence" value="ECO:0007669"/>
    <property type="project" value="UniProtKB-UniRule"/>
</dbReference>
<dbReference type="Gene3D" id="3.90.190.20">
    <property type="entry name" value="Mur ligase, C-terminal domain"/>
    <property type="match status" value="1"/>
</dbReference>
<evidence type="ECO:0000256" key="5">
    <source>
        <dbReference type="ARBA" id="ARBA00022741"/>
    </source>
</evidence>
<protein>
    <recommendedName>
        <fullName evidence="7 8">UDP-N-acetylmuramoylalanine--D-glutamate ligase</fullName>
        <ecNumber evidence="7 8">6.3.2.9</ecNumber>
    </recommendedName>
    <alternativeName>
        <fullName evidence="7">D-glutamic acid-adding enzyme</fullName>
    </alternativeName>
    <alternativeName>
        <fullName evidence="7">UDP-N-acetylmuramoyl-L-alanyl-D-glutamate synthetase</fullName>
    </alternativeName>
</protein>
<gene>
    <name evidence="7 11" type="primary">murD</name>
    <name evidence="11" type="ORF">TTHT_1284</name>
</gene>
<dbReference type="InterPro" id="IPR036615">
    <property type="entry name" value="Mur_ligase_C_dom_sf"/>
</dbReference>
<dbReference type="AlphaFoldDB" id="A0A7R6PR42"/>
<dbReference type="Proteomes" id="UP000595564">
    <property type="component" value="Chromosome"/>
</dbReference>
<dbReference type="UniPathway" id="UPA00219"/>
<evidence type="ECO:0000259" key="9">
    <source>
        <dbReference type="Pfam" id="PF02875"/>
    </source>
</evidence>
<comment type="subcellular location">
    <subcellularLocation>
        <location evidence="1 7 8">Cytoplasm</location>
    </subcellularLocation>
</comment>
<dbReference type="SUPFAM" id="SSF53244">
    <property type="entry name" value="MurD-like peptide ligases, peptide-binding domain"/>
    <property type="match status" value="1"/>
</dbReference>
<dbReference type="Gene3D" id="3.40.50.720">
    <property type="entry name" value="NAD(P)-binding Rossmann-like Domain"/>
    <property type="match status" value="1"/>
</dbReference>
<dbReference type="SUPFAM" id="SSF53623">
    <property type="entry name" value="MurD-like peptide ligases, catalytic domain"/>
    <property type="match status" value="1"/>
</dbReference>
<dbReference type="GO" id="GO:0008360">
    <property type="term" value="P:regulation of cell shape"/>
    <property type="evidence" value="ECO:0007669"/>
    <property type="project" value="UniProtKB-KW"/>
</dbReference>
<evidence type="ECO:0000313" key="11">
    <source>
        <dbReference type="EMBL" id="BBB32801.1"/>
    </source>
</evidence>
<evidence type="ECO:0000256" key="3">
    <source>
        <dbReference type="ARBA" id="ARBA00022490"/>
    </source>
</evidence>
<dbReference type="PANTHER" id="PTHR43692:SF1">
    <property type="entry name" value="UDP-N-ACETYLMURAMOYLALANINE--D-GLUTAMATE LIGASE"/>
    <property type="match status" value="1"/>
</dbReference>
<dbReference type="KEGG" id="thyd:TTHT_1284"/>
<dbReference type="GO" id="GO:0009252">
    <property type="term" value="P:peptidoglycan biosynthetic process"/>
    <property type="evidence" value="ECO:0007669"/>
    <property type="project" value="UniProtKB-UniRule"/>
</dbReference>
<comment type="pathway">
    <text evidence="2 7 8">Cell wall biogenesis; peptidoglycan biosynthesis.</text>
</comment>
<dbReference type="EC" id="6.3.2.9" evidence="7 8"/>
<dbReference type="InterPro" id="IPR036565">
    <property type="entry name" value="Mur-like_cat_sf"/>
</dbReference>
<keyword evidence="7 8" id="KW-0133">Cell shape</keyword>
<evidence type="ECO:0000256" key="1">
    <source>
        <dbReference type="ARBA" id="ARBA00004496"/>
    </source>
</evidence>
<comment type="similarity">
    <text evidence="7">Belongs to the MurCDEF family.</text>
</comment>
<feature type="domain" description="Mur ligase central" evidence="10">
    <location>
        <begin position="111"/>
        <end position="280"/>
    </location>
</feature>
<dbReference type="InterPro" id="IPR005762">
    <property type="entry name" value="MurD"/>
</dbReference>
<dbReference type="Gene3D" id="3.40.1190.10">
    <property type="entry name" value="Mur-like, catalytic domain"/>
    <property type="match status" value="1"/>
</dbReference>
<dbReference type="PANTHER" id="PTHR43692">
    <property type="entry name" value="UDP-N-ACETYLMURAMOYLALANINE--D-GLUTAMATE LIGASE"/>
    <property type="match status" value="1"/>
</dbReference>
<keyword evidence="6 7" id="KW-0067">ATP-binding</keyword>
<keyword evidence="3 7" id="KW-0963">Cytoplasm</keyword>
<proteinExistence type="inferred from homology"/>
<evidence type="ECO:0000313" key="12">
    <source>
        <dbReference type="Proteomes" id="UP000595564"/>
    </source>
</evidence>
<evidence type="ECO:0000256" key="8">
    <source>
        <dbReference type="RuleBase" id="RU003664"/>
    </source>
</evidence>
<dbReference type="GO" id="GO:0005524">
    <property type="term" value="F:ATP binding"/>
    <property type="evidence" value="ECO:0007669"/>
    <property type="project" value="UniProtKB-UniRule"/>
</dbReference>
<dbReference type="Pfam" id="PF02875">
    <property type="entry name" value="Mur_ligase_C"/>
    <property type="match status" value="1"/>
</dbReference>
<dbReference type="Pfam" id="PF08245">
    <property type="entry name" value="Mur_ligase_M"/>
    <property type="match status" value="1"/>
</dbReference>
<comment type="catalytic activity">
    <reaction evidence="7 8">
        <text>UDP-N-acetyl-alpha-D-muramoyl-L-alanine + D-glutamate + ATP = UDP-N-acetyl-alpha-D-muramoyl-L-alanyl-D-glutamate + ADP + phosphate + H(+)</text>
        <dbReference type="Rhea" id="RHEA:16429"/>
        <dbReference type="ChEBI" id="CHEBI:15378"/>
        <dbReference type="ChEBI" id="CHEBI:29986"/>
        <dbReference type="ChEBI" id="CHEBI:30616"/>
        <dbReference type="ChEBI" id="CHEBI:43474"/>
        <dbReference type="ChEBI" id="CHEBI:83898"/>
        <dbReference type="ChEBI" id="CHEBI:83900"/>
        <dbReference type="ChEBI" id="CHEBI:456216"/>
        <dbReference type="EC" id="6.3.2.9"/>
    </reaction>
</comment>
<sequence>MGRKMRKLLVIGGGKSGLSALELGHFMDHQCFLYDDYPEKIEDNTRLFLNAYGVELLSSEQVKKVDFDTVVVSPGVPQTNKIVKFFLEKNSDVISEIEFGFRYLKGNVIGITGSNGKTTTTAMVGHIMHGEEETAVCGNYGYPFCKALIEQKFEGWYVVELSSFQLELIKDFKPKIACILNLSPDHLDRYNSLEDYYFAKFNIFKNMNKNTVFFANADDDGLLNYRDKLPSFTRWIGEKTLPIGVDEKGIYYERNLILRSEQVRFKGLHNLYNAAFAISMAHEAGIGLRHCVEKIRSFNPIEHRLEFVDIIRGVYFYNDSKATNFDSVKKALSSFKNIRWIAGGIYKGGDFEDFYIYRENIKKGYFIGDSAPIFMGKMKGIIDCEISINIENAIKHAFNEANPGDVILLSPACSSFDQFKNYEERGKVFKNLVKRLKDEL</sequence>
<dbReference type="HAMAP" id="MF_00639">
    <property type="entry name" value="MurD"/>
    <property type="match status" value="1"/>
</dbReference>
<evidence type="ECO:0000259" key="10">
    <source>
        <dbReference type="Pfam" id="PF08245"/>
    </source>
</evidence>
<evidence type="ECO:0000256" key="7">
    <source>
        <dbReference type="HAMAP-Rule" id="MF_00639"/>
    </source>
</evidence>
<keyword evidence="7 8" id="KW-0573">Peptidoglycan synthesis</keyword>
<dbReference type="InterPro" id="IPR013221">
    <property type="entry name" value="Mur_ligase_cen"/>
</dbReference>
<keyword evidence="4 7" id="KW-0436">Ligase</keyword>
<dbReference type="EMBL" id="AP017470">
    <property type="protein sequence ID" value="BBB32801.1"/>
    <property type="molecule type" value="Genomic_DNA"/>
</dbReference>
<accession>A0A7R6PR42</accession>
<dbReference type="GO" id="GO:0005737">
    <property type="term" value="C:cytoplasm"/>
    <property type="evidence" value="ECO:0007669"/>
    <property type="project" value="UniProtKB-SubCell"/>
</dbReference>
<dbReference type="InterPro" id="IPR004101">
    <property type="entry name" value="Mur_ligase_C"/>
</dbReference>
<keyword evidence="7 8" id="KW-0961">Cell wall biogenesis/degradation</keyword>
<evidence type="ECO:0000256" key="2">
    <source>
        <dbReference type="ARBA" id="ARBA00004752"/>
    </source>
</evidence>
<comment type="function">
    <text evidence="7 8">Cell wall formation. Catalyzes the addition of glutamate to the nucleotide precursor UDP-N-acetylmuramoyl-L-alanine (UMA).</text>
</comment>
<name>A0A7R6PR42_9BACT</name>
<keyword evidence="5 7" id="KW-0547">Nucleotide-binding</keyword>
<evidence type="ECO:0000256" key="4">
    <source>
        <dbReference type="ARBA" id="ARBA00022598"/>
    </source>
</evidence>
<keyword evidence="12" id="KW-1185">Reference proteome</keyword>